<dbReference type="STRING" id="1945662.B0A89_00035"/>
<reference evidence="1 2" key="1">
    <citation type="submission" date="2017-03" db="EMBL/GenBank/DDBJ databases">
        <title>Genome sequence of Paracoccus contaminans isolated from a water microcosm.</title>
        <authorList>
            <person name="Aurass P."/>
            <person name="Karste S."/>
            <person name="Trost E."/>
            <person name="Glaeser S.P."/>
            <person name="Kaempfer P."/>
            <person name="Flieger A."/>
        </authorList>
    </citation>
    <scope>NUCLEOTIDE SEQUENCE [LARGE SCALE GENOMIC DNA]</scope>
    <source>
        <strain evidence="2">RKI 16-01929T\LMG 29738T\CCM 8701T\CIP 111112T</strain>
    </source>
</reference>
<protein>
    <submittedName>
        <fullName evidence="1">Gamma carbonic anhydrase family protein</fullName>
    </submittedName>
</protein>
<name>A0A1W6CU34_9RHOB</name>
<dbReference type="InterPro" id="IPR050484">
    <property type="entry name" value="Transf_Hexapept/Carb_Anhydrase"/>
</dbReference>
<dbReference type="InterPro" id="IPR047324">
    <property type="entry name" value="LbH_gamma_CA-like"/>
</dbReference>
<dbReference type="InterPro" id="IPR011004">
    <property type="entry name" value="Trimer_LpxA-like_sf"/>
</dbReference>
<keyword evidence="2" id="KW-1185">Reference proteome</keyword>
<dbReference type="InterPro" id="IPR001451">
    <property type="entry name" value="Hexapep"/>
</dbReference>
<dbReference type="SUPFAM" id="SSF51161">
    <property type="entry name" value="Trimeric LpxA-like enzymes"/>
    <property type="match status" value="1"/>
</dbReference>
<evidence type="ECO:0000313" key="2">
    <source>
        <dbReference type="Proteomes" id="UP000193017"/>
    </source>
</evidence>
<organism evidence="1 2">
    <name type="scientific">Paracoccus contaminans</name>
    <dbReference type="NCBI Taxonomy" id="1945662"/>
    <lineage>
        <taxon>Bacteria</taxon>
        <taxon>Pseudomonadati</taxon>
        <taxon>Pseudomonadota</taxon>
        <taxon>Alphaproteobacteria</taxon>
        <taxon>Rhodobacterales</taxon>
        <taxon>Paracoccaceae</taxon>
        <taxon>Paracoccus</taxon>
    </lineage>
</organism>
<proteinExistence type="predicted"/>
<dbReference type="OrthoDB" id="9803036at2"/>
<evidence type="ECO:0000313" key="1">
    <source>
        <dbReference type="EMBL" id="ARJ68289.1"/>
    </source>
</evidence>
<gene>
    <name evidence="1" type="ORF">B0A89_00035</name>
</gene>
<dbReference type="Pfam" id="PF00132">
    <property type="entry name" value="Hexapep"/>
    <property type="match status" value="1"/>
</dbReference>
<dbReference type="KEGG" id="pcon:B0A89_00035"/>
<dbReference type="Proteomes" id="UP000193017">
    <property type="component" value="Chromosome"/>
</dbReference>
<dbReference type="Gene3D" id="2.160.10.10">
    <property type="entry name" value="Hexapeptide repeat proteins"/>
    <property type="match status" value="1"/>
</dbReference>
<accession>A0A1W6CU34</accession>
<dbReference type="EMBL" id="CP020612">
    <property type="protein sequence ID" value="ARJ68289.1"/>
    <property type="molecule type" value="Genomic_DNA"/>
</dbReference>
<dbReference type="PANTHER" id="PTHR13061">
    <property type="entry name" value="DYNACTIN SUBUNIT P25"/>
    <property type="match status" value="1"/>
</dbReference>
<dbReference type="PANTHER" id="PTHR13061:SF29">
    <property type="entry name" value="GAMMA CARBONIC ANHYDRASE-LIKE 1, MITOCHONDRIAL-RELATED"/>
    <property type="match status" value="1"/>
</dbReference>
<dbReference type="AlphaFoldDB" id="A0A1W6CU34"/>
<dbReference type="CDD" id="cd04645">
    <property type="entry name" value="LbH_gamma_CA_like"/>
    <property type="match status" value="1"/>
</dbReference>
<dbReference type="RefSeq" id="WP_085376392.1">
    <property type="nucleotide sequence ID" value="NZ_CP020612.1"/>
</dbReference>
<sequence>MIWELDGIAPRIAPDAWIAPDAQVMGRVVIEEGASVWWGAVLRGDNEEIRIKAGANVQDGCVLHTDPGCPLVVGSDVTVGHKAVLHGCTVGEGALIGMGAIVLNRAVIGAGSLIGAGALIPEGREIPPGSLVMGAPGRVVRMLDDERIAMLRTSAVRYRANAAWFRAGLRPAG</sequence>